<dbReference type="PANTHER" id="PTHR37019:SF1">
    <property type="entry name" value="EXPERA DOMAIN-CONTAINING PROTEIN"/>
    <property type="match status" value="1"/>
</dbReference>
<dbReference type="InterPro" id="IPR056121">
    <property type="entry name" value="DUF7704"/>
</dbReference>
<name>A0A8H2ZQF0_9HELO</name>
<evidence type="ECO:0000313" key="2">
    <source>
        <dbReference type="EMBL" id="CAD6444821.1"/>
    </source>
</evidence>
<dbReference type="Proteomes" id="UP000624404">
    <property type="component" value="Unassembled WGS sequence"/>
</dbReference>
<reference evidence="2" key="1">
    <citation type="submission" date="2020-10" db="EMBL/GenBank/DDBJ databases">
        <authorList>
            <person name="Kusch S."/>
        </authorList>
    </citation>
    <scope>NUCLEOTIDE SEQUENCE</scope>
    <source>
        <strain evidence="2">SwB9</strain>
    </source>
</reference>
<proteinExistence type="predicted"/>
<keyword evidence="3" id="KW-1185">Reference proteome</keyword>
<comment type="caution">
    <text evidence="2">The sequence shown here is derived from an EMBL/GenBank/DDBJ whole genome shotgun (WGS) entry which is preliminary data.</text>
</comment>
<evidence type="ECO:0000313" key="3">
    <source>
        <dbReference type="Proteomes" id="UP000624404"/>
    </source>
</evidence>
<dbReference type="Pfam" id="PF24803">
    <property type="entry name" value="DUF7704"/>
    <property type="match status" value="1"/>
</dbReference>
<protein>
    <submittedName>
        <fullName evidence="2">93d2f26b-d79e-4af5-bbea-ef11d8589854-CDS</fullName>
    </submittedName>
</protein>
<dbReference type="AlphaFoldDB" id="A0A8H2ZQF0"/>
<dbReference type="PANTHER" id="PTHR37019">
    <property type="entry name" value="CHROMOSOME 1, WHOLE GENOME SHOTGUN SEQUENCE"/>
    <property type="match status" value="1"/>
</dbReference>
<dbReference type="OrthoDB" id="3587182at2759"/>
<sequence>MEDFRALYNLRRTLYILLAINEALVLRLTRDYSVWEAVVFAMLVRDMGHLWGVYLVDPVGSLDVAVWTTKQSINNGILAFGFILRLDSCWDLEMGIGEKIDGIDLFDNFGGCIPKRVSESGLHS</sequence>
<dbReference type="EMBL" id="CAJHIA010000013">
    <property type="protein sequence ID" value="CAD6444821.1"/>
    <property type="molecule type" value="Genomic_DNA"/>
</dbReference>
<feature type="domain" description="DUF7704" evidence="1">
    <location>
        <begin position="13"/>
        <end position="86"/>
    </location>
</feature>
<evidence type="ECO:0000259" key="1">
    <source>
        <dbReference type="Pfam" id="PF24803"/>
    </source>
</evidence>
<organism evidence="2 3">
    <name type="scientific">Sclerotinia trifoliorum</name>
    <dbReference type="NCBI Taxonomy" id="28548"/>
    <lineage>
        <taxon>Eukaryota</taxon>
        <taxon>Fungi</taxon>
        <taxon>Dikarya</taxon>
        <taxon>Ascomycota</taxon>
        <taxon>Pezizomycotina</taxon>
        <taxon>Leotiomycetes</taxon>
        <taxon>Helotiales</taxon>
        <taxon>Sclerotiniaceae</taxon>
        <taxon>Sclerotinia</taxon>
    </lineage>
</organism>
<accession>A0A8H2ZQF0</accession>
<gene>
    <name evidence="2" type="ORF">SCLTRI_LOCUS4614</name>
</gene>